<protein>
    <submittedName>
        <fullName evidence="2">Os02g0692800 protein</fullName>
    </submittedName>
</protein>
<dbReference type="PaxDb" id="39947-A0A0P0VNF4"/>
<accession>A0A0P0VNF4</accession>
<feature type="compositionally biased region" description="Polar residues" evidence="1">
    <location>
        <begin position="14"/>
        <end position="25"/>
    </location>
</feature>
<sequence>MSPTPLLRAHASSDRASPSSDQGSPLNAIVVRSRGGRLLRSTPDLRLVVRLRSTPDLLLAVIVLRHQTTSAHASQPPPSMMRCYPLCLKRHRHPTSPPFSAAGPLSPRSAPPMRRCLLYPPSPPRPSNSSAATTDTIHPLTITGCRFH</sequence>
<dbReference type="InParanoid" id="A0A0P0VNF4"/>
<keyword evidence="3" id="KW-1185">Reference proteome</keyword>
<evidence type="ECO:0000256" key="1">
    <source>
        <dbReference type="SAM" id="MobiDB-lite"/>
    </source>
</evidence>
<dbReference type="Proteomes" id="UP000059680">
    <property type="component" value="Chromosome 2"/>
</dbReference>
<reference evidence="3" key="1">
    <citation type="journal article" date="2005" name="Nature">
        <title>The map-based sequence of the rice genome.</title>
        <authorList>
            <consortium name="International rice genome sequencing project (IRGSP)"/>
            <person name="Matsumoto T."/>
            <person name="Wu J."/>
            <person name="Kanamori H."/>
            <person name="Katayose Y."/>
            <person name="Fujisawa M."/>
            <person name="Namiki N."/>
            <person name="Mizuno H."/>
            <person name="Yamamoto K."/>
            <person name="Antonio B.A."/>
            <person name="Baba T."/>
            <person name="Sakata K."/>
            <person name="Nagamura Y."/>
            <person name="Aoki H."/>
            <person name="Arikawa K."/>
            <person name="Arita K."/>
            <person name="Bito T."/>
            <person name="Chiden Y."/>
            <person name="Fujitsuka N."/>
            <person name="Fukunaka R."/>
            <person name="Hamada M."/>
            <person name="Harada C."/>
            <person name="Hayashi A."/>
            <person name="Hijishita S."/>
            <person name="Honda M."/>
            <person name="Hosokawa S."/>
            <person name="Ichikawa Y."/>
            <person name="Idonuma A."/>
            <person name="Iijima M."/>
            <person name="Ikeda M."/>
            <person name="Ikeno M."/>
            <person name="Ito K."/>
            <person name="Ito S."/>
            <person name="Ito T."/>
            <person name="Ito Y."/>
            <person name="Ito Y."/>
            <person name="Iwabuchi A."/>
            <person name="Kamiya K."/>
            <person name="Karasawa W."/>
            <person name="Kurita K."/>
            <person name="Katagiri S."/>
            <person name="Kikuta A."/>
            <person name="Kobayashi H."/>
            <person name="Kobayashi N."/>
            <person name="Machita K."/>
            <person name="Maehara T."/>
            <person name="Masukawa M."/>
            <person name="Mizubayashi T."/>
            <person name="Mukai Y."/>
            <person name="Nagasaki H."/>
            <person name="Nagata Y."/>
            <person name="Naito S."/>
            <person name="Nakashima M."/>
            <person name="Nakama Y."/>
            <person name="Nakamichi Y."/>
            <person name="Nakamura M."/>
            <person name="Meguro A."/>
            <person name="Negishi M."/>
            <person name="Ohta I."/>
            <person name="Ohta T."/>
            <person name="Okamoto M."/>
            <person name="Ono N."/>
            <person name="Saji S."/>
            <person name="Sakaguchi M."/>
            <person name="Sakai K."/>
            <person name="Shibata M."/>
            <person name="Shimokawa T."/>
            <person name="Song J."/>
            <person name="Takazaki Y."/>
            <person name="Terasawa K."/>
            <person name="Tsugane M."/>
            <person name="Tsuji K."/>
            <person name="Ueda S."/>
            <person name="Waki K."/>
            <person name="Yamagata H."/>
            <person name="Yamamoto M."/>
            <person name="Yamamoto S."/>
            <person name="Yamane H."/>
            <person name="Yoshiki S."/>
            <person name="Yoshihara R."/>
            <person name="Yukawa K."/>
            <person name="Zhong H."/>
            <person name="Yano M."/>
            <person name="Yuan Q."/>
            <person name="Ouyang S."/>
            <person name="Liu J."/>
            <person name="Jones K.M."/>
            <person name="Gansberger K."/>
            <person name="Moffat K."/>
            <person name="Hill J."/>
            <person name="Bera J."/>
            <person name="Fadrosh D."/>
            <person name="Jin S."/>
            <person name="Johri S."/>
            <person name="Kim M."/>
            <person name="Overton L."/>
            <person name="Reardon M."/>
            <person name="Tsitrin T."/>
            <person name="Vuong H."/>
            <person name="Weaver B."/>
            <person name="Ciecko A."/>
            <person name="Tallon L."/>
            <person name="Jackson J."/>
            <person name="Pai G."/>
            <person name="Aken S.V."/>
            <person name="Utterback T."/>
            <person name="Reidmuller S."/>
            <person name="Feldblyum T."/>
            <person name="Hsiao J."/>
            <person name="Zismann V."/>
            <person name="Iobst S."/>
            <person name="de Vazeille A.R."/>
            <person name="Buell C.R."/>
            <person name="Ying K."/>
            <person name="Li Y."/>
            <person name="Lu T."/>
            <person name="Huang Y."/>
            <person name="Zhao Q."/>
            <person name="Feng Q."/>
            <person name="Zhang L."/>
            <person name="Zhu J."/>
            <person name="Weng Q."/>
            <person name="Mu J."/>
            <person name="Lu Y."/>
            <person name="Fan D."/>
            <person name="Liu Y."/>
            <person name="Guan J."/>
            <person name="Zhang Y."/>
            <person name="Yu S."/>
            <person name="Liu X."/>
            <person name="Zhang Y."/>
            <person name="Hong G."/>
            <person name="Han B."/>
            <person name="Choisne N."/>
            <person name="Demange N."/>
            <person name="Orjeda G."/>
            <person name="Samain S."/>
            <person name="Cattolico L."/>
            <person name="Pelletier E."/>
            <person name="Couloux A."/>
            <person name="Segurens B."/>
            <person name="Wincker P."/>
            <person name="D'Hont A."/>
            <person name="Scarpelli C."/>
            <person name="Weissenbach J."/>
            <person name="Salanoubat M."/>
            <person name="Quetier F."/>
            <person name="Yu Y."/>
            <person name="Kim H.R."/>
            <person name="Rambo T."/>
            <person name="Currie J."/>
            <person name="Collura K."/>
            <person name="Luo M."/>
            <person name="Yang T."/>
            <person name="Ammiraju J.S.S."/>
            <person name="Engler F."/>
            <person name="Soderlund C."/>
            <person name="Wing R.A."/>
            <person name="Palmer L.E."/>
            <person name="de la Bastide M."/>
            <person name="Spiegel L."/>
            <person name="Nascimento L."/>
            <person name="Zutavern T."/>
            <person name="O'Shaughnessy A."/>
            <person name="Dike S."/>
            <person name="Dedhia N."/>
            <person name="Preston R."/>
            <person name="Balija V."/>
            <person name="McCombie W.R."/>
            <person name="Chow T."/>
            <person name="Chen H."/>
            <person name="Chung M."/>
            <person name="Chen C."/>
            <person name="Shaw J."/>
            <person name="Wu H."/>
            <person name="Hsiao K."/>
            <person name="Chao Y."/>
            <person name="Chu M."/>
            <person name="Cheng C."/>
            <person name="Hour A."/>
            <person name="Lee P."/>
            <person name="Lin S."/>
            <person name="Lin Y."/>
            <person name="Liou J."/>
            <person name="Liu S."/>
            <person name="Hsing Y."/>
            <person name="Raghuvanshi S."/>
            <person name="Mohanty A."/>
            <person name="Bharti A.K."/>
            <person name="Gaur A."/>
            <person name="Gupta V."/>
            <person name="Kumar D."/>
            <person name="Ravi V."/>
            <person name="Vij S."/>
            <person name="Kapur A."/>
            <person name="Khurana P."/>
            <person name="Khurana P."/>
            <person name="Khurana J.P."/>
            <person name="Tyagi A.K."/>
            <person name="Gaikwad K."/>
            <person name="Singh A."/>
            <person name="Dalal V."/>
            <person name="Srivastava S."/>
            <person name="Dixit A."/>
            <person name="Pal A.K."/>
            <person name="Ghazi I.A."/>
            <person name="Yadav M."/>
            <person name="Pandit A."/>
            <person name="Bhargava A."/>
            <person name="Sureshbabu K."/>
            <person name="Batra K."/>
            <person name="Sharma T.R."/>
            <person name="Mohapatra T."/>
            <person name="Singh N.K."/>
            <person name="Messing J."/>
            <person name="Nelson A.B."/>
            <person name="Fuks G."/>
            <person name="Kavchok S."/>
            <person name="Keizer G."/>
            <person name="Linton E."/>
            <person name="Llaca V."/>
            <person name="Song R."/>
            <person name="Tanyolac B."/>
            <person name="Young S."/>
            <person name="Ho-Il K."/>
            <person name="Hahn J.H."/>
            <person name="Sangsakoo G."/>
            <person name="Vanavichit A."/>
            <person name="de Mattos Luiz.A.T."/>
            <person name="Zimmer P.D."/>
            <person name="Malone G."/>
            <person name="Dellagostin O."/>
            <person name="de Oliveira A.C."/>
            <person name="Bevan M."/>
            <person name="Bancroft I."/>
            <person name="Minx P."/>
            <person name="Cordum H."/>
            <person name="Wilson R."/>
            <person name="Cheng Z."/>
            <person name="Jin W."/>
            <person name="Jiang J."/>
            <person name="Leong S.A."/>
            <person name="Iwama H."/>
            <person name="Gojobori T."/>
            <person name="Itoh T."/>
            <person name="Niimura Y."/>
            <person name="Fujii Y."/>
            <person name="Habara T."/>
            <person name="Sakai H."/>
            <person name="Sato Y."/>
            <person name="Wilson G."/>
            <person name="Kumar K."/>
            <person name="McCouch S."/>
            <person name="Juretic N."/>
            <person name="Hoen D."/>
            <person name="Wright S."/>
            <person name="Bruskiewich R."/>
            <person name="Bureau T."/>
            <person name="Miyao A."/>
            <person name="Hirochika H."/>
            <person name="Nishikawa T."/>
            <person name="Kadowaki K."/>
            <person name="Sugiura M."/>
            <person name="Burr B."/>
            <person name="Sasaki T."/>
        </authorList>
    </citation>
    <scope>NUCLEOTIDE SEQUENCE [LARGE SCALE GENOMIC DNA]</scope>
    <source>
        <strain evidence="3">cv. Nipponbare</strain>
    </source>
</reference>
<organism evidence="2 3">
    <name type="scientific">Oryza sativa subsp. japonica</name>
    <name type="common">Rice</name>
    <dbReference type="NCBI Taxonomy" id="39947"/>
    <lineage>
        <taxon>Eukaryota</taxon>
        <taxon>Viridiplantae</taxon>
        <taxon>Streptophyta</taxon>
        <taxon>Embryophyta</taxon>
        <taxon>Tracheophyta</taxon>
        <taxon>Spermatophyta</taxon>
        <taxon>Magnoliopsida</taxon>
        <taxon>Liliopsida</taxon>
        <taxon>Poales</taxon>
        <taxon>Poaceae</taxon>
        <taxon>BOP clade</taxon>
        <taxon>Oryzoideae</taxon>
        <taxon>Oryzeae</taxon>
        <taxon>Oryzinae</taxon>
        <taxon>Oryza</taxon>
        <taxon>Oryza sativa</taxon>
    </lineage>
</organism>
<feature type="region of interest" description="Disordered" evidence="1">
    <location>
        <begin position="1"/>
        <end position="26"/>
    </location>
</feature>
<dbReference type="AlphaFoldDB" id="A0A0P0VNF4"/>
<evidence type="ECO:0000313" key="3">
    <source>
        <dbReference type="Proteomes" id="UP000059680"/>
    </source>
</evidence>
<reference evidence="2 3" key="2">
    <citation type="journal article" date="2013" name="Plant Cell Physiol.">
        <title>Rice Annotation Project Database (RAP-DB): an integrative and interactive database for rice genomics.</title>
        <authorList>
            <person name="Sakai H."/>
            <person name="Lee S.S."/>
            <person name="Tanaka T."/>
            <person name="Numa H."/>
            <person name="Kim J."/>
            <person name="Kawahara Y."/>
            <person name="Wakimoto H."/>
            <person name="Yang C.C."/>
            <person name="Iwamoto M."/>
            <person name="Abe T."/>
            <person name="Yamada Y."/>
            <person name="Muto A."/>
            <person name="Inokuchi H."/>
            <person name="Ikemura T."/>
            <person name="Matsumoto T."/>
            <person name="Sasaki T."/>
            <person name="Itoh T."/>
        </authorList>
    </citation>
    <scope>NUCLEOTIDE SEQUENCE [LARGE SCALE GENOMIC DNA]</scope>
    <source>
        <strain evidence="3">cv. Nipponbare</strain>
    </source>
</reference>
<proteinExistence type="predicted"/>
<reference evidence="2 3" key="3">
    <citation type="journal article" date="2013" name="Rice">
        <title>Improvement of the Oryza sativa Nipponbare reference genome using next generation sequence and optical map data.</title>
        <authorList>
            <person name="Kawahara Y."/>
            <person name="de la Bastide M."/>
            <person name="Hamilton J.P."/>
            <person name="Kanamori H."/>
            <person name="McCombie W.R."/>
            <person name="Ouyang S."/>
            <person name="Schwartz D.C."/>
            <person name="Tanaka T."/>
            <person name="Wu J."/>
            <person name="Zhou S."/>
            <person name="Childs K.L."/>
            <person name="Davidson R.M."/>
            <person name="Lin H."/>
            <person name="Quesada-Ocampo L."/>
            <person name="Vaillancourt B."/>
            <person name="Sakai H."/>
            <person name="Lee S.S."/>
            <person name="Kim J."/>
            <person name="Numa H."/>
            <person name="Itoh T."/>
            <person name="Buell C.R."/>
            <person name="Matsumoto T."/>
        </authorList>
    </citation>
    <scope>NUCLEOTIDE SEQUENCE [LARGE SCALE GENOMIC DNA]</scope>
    <source>
        <strain evidence="3">cv. Nipponbare</strain>
    </source>
</reference>
<gene>
    <name evidence="2" type="ordered locus">Os02g0692800</name>
    <name evidence="2" type="ORF">OSNPB_020692800</name>
</gene>
<name>A0A0P0VNF4_ORYSJ</name>
<evidence type="ECO:0000313" key="2">
    <source>
        <dbReference type="EMBL" id="BAS80387.1"/>
    </source>
</evidence>
<dbReference type="EMBL" id="AP014958">
    <property type="protein sequence ID" value="BAS80387.1"/>
    <property type="molecule type" value="Genomic_DNA"/>
</dbReference>